<accession>A0ABU8SJ19</accession>
<dbReference type="GO" id="GO:0003942">
    <property type="term" value="F:N-acetyl-gamma-glutamyl-phosphate reductase activity"/>
    <property type="evidence" value="ECO:0007669"/>
    <property type="project" value="UniProtKB-EC"/>
</dbReference>
<evidence type="ECO:0000256" key="5">
    <source>
        <dbReference type="HAMAP-Rule" id="MF_00150"/>
    </source>
</evidence>
<dbReference type="InterPro" id="IPR058924">
    <property type="entry name" value="AGPR_dimerisation_dom"/>
</dbReference>
<comment type="caution">
    <text evidence="8">The sequence shown here is derived from an EMBL/GenBank/DDBJ whole genome shotgun (WGS) entry which is preliminary data.</text>
</comment>
<dbReference type="Pfam" id="PF01118">
    <property type="entry name" value="Semialdhyde_dh"/>
    <property type="match status" value="1"/>
</dbReference>
<evidence type="ECO:0000256" key="4">
    <source>
        <dbReference type="ARBA" id="ARBA00023002"/>
    </source>
</evidence>
<evidence type="ECO:0000313" key="8">
    <source>
        <dbReference type="EMBL" id="MEJ6399907.1"/>
    </source>
</evidence>
<evidence type="ECO:0000256" key="1">
    <source>
        <dbReference type="ARBA" id="ARBA00022571"/>
    </source>
</evidence>
<dbReference type="SMART" id="SM00859">
    <property type="entry name" value="Semialdhyde_dh"/>
    <property type="match status" value="1"/>
</dbReference>
<dbReference type="SUPFAM" id="SSF55347">
    <property type="entry name" value="Glyceraldehyde-3-phosphate dehydrogenase-like, C-terminal domain"/>
    <property type="match status" value="1"/>
</dbReference>
<dbReference type="HAMAP" id="MF_00150">
    <property type="entry name" value="ArgC_type1"/>
    <property type="match status" value="1"/>
</dbReference>
<dbReference type="CDD" id="cd23934">
    <property type="entry name" value="AGPR_1_C"/>
    <property type="match status" value="1"/>
</dbReference>
<dbReference type="PANTHER" id="PTHR32338:SF10">
    <property type="entry name" value="N-ACETYL-GAMMA-GLUTAMYL-PHOSPHATE REDUCTASE, CHLOROPLASTIC-RELATED"/>
    <property type="match status" value="1"/>
</dbReference>
<keyword evidence="3 5" id="KW-0521">NADP</keyword>
<dbReference type="CDD" id="cd17895">
    <property type="entry name" value="AGPR_1_N"/>
    <property type="match status" value="1"/>
</dbReference>
<reference evidence="8 9" key="1">
    <citation type="submission" date="2023-10" db="EMBL/GenBank/DDBJ databases">
        <title>Nicoliella lavandulae sp. nov. isolated from Lavandula angustifolia flowers.</title>
        <authorList>
            <person name="Alcantara C."/>
            <person name="Zuniga M."/>
            <person name="Landete J.M."/>
            <person name="Monedero V."/>
        </authorList>
    </citation>
    <scope>NUCLEOTIDE SEQUENCE [LARGE SCALE GENOMIC DNA]</scope>
    <source>
        <strain evidence="8 9">Es01</strain>
    </source>
</reference>
<dbReference type="RefSeq" id="WP_339959740.1">
    <property type="nucleotide sequence ID" value="NZ_JAWMWH010000001.1"/>
</dbReference>
<dbReference type="Gene3D" id="3.40.50.720">
    <property type="entry name" value="NAD(P)-binding Rossmann-like Domain"/>
    <property type="match status" value="1"/>
</dbReference>
<evidence type="ECO:0000259" key="7">
    <source>
        <dbReference type="SMART" id="SM00859"/>
    </source>
</evidence>
<keyword evidence="4 5" id="KW-0560">Oxidoreductase</keyword>
<dbReference type="NCBIfam" id="TIGR01850">
    <property type="entry name" value="argC"/>
    <property type="match status" value="1"/>
</dbReference>
<feature type="active site" evidence="5 6">
    <location>
        <position position="147"/>
    </location>
</feature>
<protein>
    <recommendedName>
        <fullName evidence="5">N-acetyl-gamma-glutamyl-phosphate reductase</fullName>
        <shortName evidence="5">AGPR</shortName>
        <ecNumber evidence="5">1.2.1.38</ecNumber>
    </recommendedName>
    <alternativeName>
        <fullName evidence="5">N-acetyl-glutamate semialdehyde dehydrogenase</fullName>
        <shortName evidence="5">NAGSA dehydrogenase</shortName>
    </alternativeName>
</protein>
<comment type="similarity">
    <text evidence="5">Belongs to the NAGSA dehydrogenase family. Type 1 subfamily.</text>
</comment>
<dbReference type="InterPro" id="IPR050085">
    <property type="entry name" value="AGPR"/>
</dbReference>
<dbReference type="Proteomes" id="UP001370590">
    <property type="component" value="Unassembled WGS sequence"/>
</dbReference>
<comment type="subcellular location">
    <subcellularLocation>
        <location evidence="5">Cytoplasm</location>
    </subcellularLocation>
</comment>
<dbReference type="InterPro" id="IPR000706">
    <property type="entry name" value="AGPR_type-1"/>
</dbReference>
<evidence type="ECO:0000256" key="6">
    <source>
        <dbReference type="PROSITE-ProRule" id="PRU10010"/>
    </source>
</evidence>
<comment type="pathway">
    <text evidence="5">Amino-acid biosynthesis; L-arginine biosynthesis; N(2)-acetyl-L-ornithine from L-glutamate: step 3/4.</text>
</comment>
<keyword evidence="2 5" id="KW-0028">Amino-acid biosynthesis</keyword>
<dbReference type="EC" id="1.2.1.38" evidence="5"/>
<evidence type="ECO:0000256" key="2">
    <source>
        <dbReference type="ARBA" id="ARBA00022605"/>
    </source>
</evidence>
<dbReference type="InterPro" id="IPR000534">
    <property type="entry name" value="Semialdehyde_DH_NAD-bd"/>
</dbReference>
<evidence type="ECO:0000313" key="9">
    <source>
        <dbReference type="Proteomes" id="UP001370590"/>
    </source>
</evidence>
<comment type="catalytic activity">
    <reaction evidence="5">
        <text>N-acetyl-L-glutamate 5-semialdehyde + phosphate + NADP(+) = N-acetyl-L-glutamyl 5-phosphate + NADPH + H(+)</text>
        <dbReference type="Rhea" id="RHEA:21588"/>
        <dbReference type="ChEBI" id="CHEBI:15378"/>
        <dbReference type="ChEBI" id="CHEBI:29123"/>
        <dbReference type="ChEBI" id="CHEBI:43474"/>
        <dbReference type="ChEBI" id="CHEBI:57783"/>
        <dbReference type="ChEBI" id="CHEBI:57936"/>
        <dbReference type="ChEBI" id="CHEBI:58349"/>
        <dbReference type="EC" id="1.2.1.38"/>
    </reaction>
</comment>
<gene>
    <name evidence="5 8" type="primary">argC</name>
    <name evidence="8" type="ORF">R4146_01760</name>
</gene>
<keyword evidence="1 5" id="KW-0055">Arginine biosynthesis</keyword>
<sequence>MQVAIIGITGYAGMVLYGLLKKHPGIIQINLYQHDLIEPTPLEELAPQYENTNKAVQPYDSAEIIKNNDAVFFATPAGVTSKLAQPFLDADFPVIDLSGDFRLKNGAEYEKWYHKPAADNDELAKSYYGLADLSTNPGKNYIANPGCYATSVLLGLAPLVQSDLIDPDSIVIDAKSGLSGAGKQLSESSHFIQSNENLQIYKPNEHKHIPEIMAQLKQWNPKVDHIQFMTTLVPINRGIMSSIYVKVKPGVTEAMIKEHFENVYHSSKFVKIYNHLPTIKGVVGTNECHIGLSYNPTTHYLLVDSVIDNMIKGAAGQAIQNFNQLFAFDADFGLQLNPVLP</sequence>
<name>A0ABU8SJ19_9LACO</name>
<dbReference type="InterPro" id="IPR036291">
    <property type="entry name" value="NAD(P)-bd_dom_sf"/>
</dbReference>
<dbReference type="SUPFAM" id="SSF51735">
    <property type="entry name" value="NAD(P)-binding Rossmann-fold domains"/>
    <property type="match status" value="1"/>
</dbReference>
<proteinExistence type="inferred from homology"/>
<feature type="domain" description="Semialdehyde dehydrogenase NAD-binding" evidence="7">
    <location>
        <begin position="2"/>
        <end position="141"/>
    </location>
</feature>
<dbReference type="Gene3D" id="3.30.360.10">
    <property type="entry name" value="Dihydrodipicolinate Reductase, domain 2"/>
    <property type="match status" value="1"/>
</dbReference>
<dbReference type="Pfam" id="PF22698">
    <property type="entry name" value="Semialdhyde_dhC_1"/>
    <property type="match status" value="1"/>
</dbReference>
<keyword evidence="9" id="KW-1185">Reference proteome</keyword>
<dbReference type="PROSITE" id="PS01224">
    <property type="entry name" value="ARGC"/>
    <property type="match status" value="1"/>
</dbReference>
<dbReference type="PANTHER" id="PTHR32338">
    <property type="entry name" value="N-ACETYL-GAMMA-GLUTAMYL-PHOSPHATE REDUCTASE, CHLOROPLASTIC-RELATED-RELATED"/>
    <property type="match status" value="1"/>
</dbReference>
<comment type="function">
    <text evidence="5">Catalyzes the NADPH-dependent reduction of N-acetyl-5-glutamyl phosphate to yield N-acetyl-L-glutamate 5-semialdehyde.</text>
</comment>
<dbReference type="EMBL" id="JAWMWH010000001">
    <property type="protein sequence ID" value="MEJ6399907.1"/>
    <property type="molecule type" value="Genomic_DNA"/>
</dbReference>
<organism evidence="8 9">
    <name type="scientific">Nicoliella lavandulae</name>
    <dbReference type="NCBI Taxonomy" id="3082954"/>
    <lineage>
        <taxon>Bacteria</taxon>
        <taxon>Bacillati</taxon>
        <taxon>Bacillota</taxon>
        <taxon>Bacilli</taxon>
        <taxon>Lactobacillales</taxon>
        <taxon>Lactobacillaceae</taxon>
        <taxon>Nicoliella</taxon>
    </lineage>
</organism>
<dbReference type="InterPro" id="IPR023013">
    <property type="entry name" value="AGPR_AS"/>
</dbReference>
<evidence type="ECO:0000256" key="3">
    <source>
        <dbReference type="ARBA" id="ARBA00022857"/>
    </source>
</evidence>
<keyword evidence="5" id="KW-0963">Cytoplasm</keyword>